<evidence type="ECO:0000313" key="12">
    <source>
        <dbReference type="Proteomes" id="UP000552757"/>
    </source>
</evidence>
<evidence type="ECO:0000259" key="9">
    <source>
        <dbReference type="PROSITE" id="PS50112"/>
    </source>
</evidence>
<feature type="domain" description="PAS" evidence="9">
    <location>
        <begin position="316"/>
        <end position="363"/>
    </location>
</feature>
<feature type="transmembrane region" description="Helical" evidence="8">
    <location>
        <begin position="134"/>
        <end position="154"/>
    </location>
</feature>
<evidence type="ECO:0000256" key="7">
    <source>
        <dbReference type="ARBA" id="ARBA00034247"/>
    </source>
</evidence>
<feature type="transmembrane region" description="Helical" evidence="8">
    <location>
        <begin position="166"/>
        <end position="184"/>
    </location>
</feature>
<dbReference type="Pfam" id="PF05231">
    <property type="entry name" value="MASE1"/>
    <property type="match status" value="1"/>
</dbReference>
<dbReference type="SMART" id="SM00267">
    <property type="entry name" value="GGDEF"/>
    <property type="match status" value="1"/>
</dbReference>
<keyword evidence="5 8" id="KW-1133">Transmembrane helix</keyword>
<feature type="transmembrane region" description="Helical" evidence="8">
    <location>
        <begin position="22"/>
        <end position="41"/>
    </location>
</feature>
<feature type="transmembrane region" description="Helical" evidence="8">
    <location>
        <begin position="280"/>
        <end position="303"/>
    </location>
</feature>
<feature type="domain" description="GGDEF" evidence="10">
    <location>
        <begin position="467"/>
        <end position="598"/>
    </location>
</feature>
<dbReference type="Proteomes" id="UP000552757">
    <property type="component" value="Unassembled WGS sequence"/>
</dbReference>
<proteinExistence type="predicted"/>
<dbReference type="NCBIfam" id="TIGR00254">
    <property type="entry name" value="GGDEF"/>
    <property type="match status" value="1"/>
</dbReference>
<keyword evidence="4 8" id="KW-0812">Transmembrane</keyword>
<comment type="caution">
    <text evidence="11">The sequence shown here is derived from an EMBL/GenBank/DDBJ whole genome shotgun (WGS) entry which is preliminary data.</text>
</comment>
<dbReference type="EMBL" id="JACIEB010000003">
    <property type="protein sequence ID" value="MBB3981813.1"/>
    <property type="molecule type" value="Genomic_DNA"/>
</dbReference>
<dbReference type="GO" id="GO:0052621">
    <property type="term" value="F:diguanylate cyclase activity"/>
    <property type="evidence" value="ECO:0007669"/>
    <property type="project" value="UniProtKB-EC"/>
</dbReference>
<dbReference type="PROSITE" id="PS50887">
    <property type="entry name" value="GGDEF"/>
    <property type="match status" value="1"/>
</dbReference>
<evidence type="ECO:0000256" key="1">
    <source>
        <dbReference type="ARBA" id="ARBA00004651"/>
    </source>
</evidence>
<dbReference type="InterPro" id="IPR029787">
    <property type="entry name" value="Nucleotide_cyclase"/>
</dbReference>
<dbReference type="InterPro" id="IPR007895">
    <property type="entry name" value="MASE1"/>
</dbReference>
<dbReference type="SUPFAM" id="SSF55073">
    <property type="entry name" value="Nucleotide cyclase"/>
    <property type="match status" value="1"/>
</dbReference>
<comment type="catalytic activity">
    <reaction evidence="7">
        <text>2 GTP = 3',3'-c-di-GMP + 2 diphosphate</text>
        <dbReference type="Rhea" id="RHEA:24898"/>
        <dbReference type="ChEBI" id="CHEBI:33019"/>
        <dbReference type="ChEBI" id="CHEBI:37565"/>
        <dbReference type="ChEBI" id="CHEBI:58805"/>
        <dbReference type="EC" id="2.7.7.65"/>
    </reaction>
</comment>
<feature type="transmembrane region" description="Helical" evidence="8">
    <location>
        <begin position="205"/>
        <end position="223"/>
    </location>
</feature>
<gene>
    <name evidence="11" type="ORF">GGR44_001472</name>
</gene>
<evidence type="ECO:0000256" key="8">
    <source>
        <dbReference type="SAM" id="Phobius"/>
    </source>
</evidence>
<dbReference type="CDD" id="cd01949">
    <property type="entry name" value="GGDEF"/>
    <property type="match status" value="1"/>
</dbReference>
<dbReference type="NCBIfam" id="TIGR00229">
    <property type="entry name" value="sensory_box"/>
    <property type="match status" value="1"/>
</dbReference>
<name>A0A7W6GNY7_9SPHN</name>
<sequence length="598" mass="64094">MSHVDGMVVDAAFDYIERNCRLIAAVVAAAVGYFVLAATTISLTSDGRNHATVWPADAVVLALLLNAPRRHWPAILMAGWLGNLVANGVTRGWMIGLVLYGAINMGQVLLAAHCIRRGGSVANLLADMRMVGRFILWAGLIAPVVGATVGSLASLLNYGEPFGPSFVRWFASNALGLLIFTPFLKALFDGSYGRCFAGKTKAQRAEAAALLLVHAAMAGLVFWQSRLPILFLPFSSLLLLSFRLGRLGTQIGVMLVAVIGAVAGLHDAGAMNLIHEDVVFQAVFFQGYLAVMLATTLPVAAIVSSRSDALASLAEREETLRIIMAHSPDVILSFDSEGFCRWADGPLRECLGVGAADIVGRSLPDIAACTNDALVDMHDAAKIDMAAQPMAEFTPLLQPAITLEASLRILEQDGLPMGTVMTIRDVSSRKANEIAMSKLAETDDLTGVLNRAGFRRLLKLALDDRHRATSLALVDVDHFKSVNDSYGHQVGDVVLTEIARRLRAGTREADVVGRLGGDEFAILFRCDIATARAACERIAQSIARDAVWQKGSLSVFSSISCGLAEFHPGMTRDQFFDTADMALYEVKRAGRNGVQTAA</sequence>
<dbReference type="FunFam" id="3.30.70.270:FF:000001">
    <property type="entry name" value="Diguanylate cyclase domain protein"/>
    <property type="match status" value="1"/>
</dbReference>
<dbReference type="Pfam" id="PF00990">
    <property type="entry name" value="GGDEF"/>
    <property type="match status" value="1"/>
</dbReference>
<dbReference type="GO" id="GO:0005886">
    <property type="term" value="C:plasma membrane"/>
    <property type="evidence" value="ECO:0007669"/>
    <property type="project" value="UniProtKB-SubCell"/>
</dbReference>
<evidence type="ECO:0000256" key="3">
    <source>
        <dbReference type="ARBA" id="ARBA00022475"/>
    </source>
</evidence>
<keyword evidence="3" id="KW-1003">Cell membrane</keyword>
<evidence type="ECO:0000256" key="4">
    <source>
        <dbReference type="ARBA" id="ARBA00022692"/>
    </source>
</evidence>
<dbReference type="AlphaFoldDB" id="A0A7W6GNY7"/>
<evidence type="ECO:0000256" key="2">
    <source>
        <dbReference type="ARBA" id="ARBA00012528"/>
    </source>
</evidence>
<dbReference type="Gene3D" id="3.30.450.20">
    <property type="entry name" value="PAS domain"/>
    <property type="match status" value="1"/>
</dbReference>
<organism evidence="11 12">
    <name type="scientific">Sphingobium fontiphilum</name>
    <dbReference type="NCBI Taxonomy" id="944425"/>
    <lineage>
        <taxon>Bacteria</taxon>
        <taxon>Pseudomonadati</taxon>
        <taxon>Pseudomonadota</taxon>
        <taxon>Alphaproteobacteria</taxon>
        <taxon>Sphingomonadales</taxon>
        <taxon>Sphingomonadaceae</taxon>
        <taxon>Sphingobium</taxon>
    </lineage>
</organism>
<dbReference type="InterPro" id="IPR000014">
    <property type="entry name" value="PAS"/>
</dbReference>
<reference evidence="11 12" key="1">
    <citation type="submission" date="2020-08" db="EMBL/GenBank/DDBJ databases">
        <title>Genomic Encyclopedia of Type Strains, Phase IV (KMG-IV): sequencing the most valuable type-strain genomes for metagenomic binning, comparative biology and taxonomic classification.</title>
        <authorList>
            <person name="Goeker M."/>
        </authorList>
    </citation>
    <scope>NUCLEOTIDE SEQUENCE [LARGE SCALE GENOMIC DNA]</scope>
    <source>
        <strain evidence="11 12">DSM 29348</strain>
    </source>
</reference>
<dbReference type="PANTHER" id="PTHR45138:SF9">
    <property type="entry name" value="DIGUANYLATE CYCLASE DGCM-RELATED"/>
    <property type="match status" value="1"/>
</dbReference>
<dbReference type="Gene3D" id="3.30.70.270">
    <property type="match status" value="1"/>
</dbReference>
<dbReference type="InterPro" id="IPR043128">
    <property type="entry name" value="Rev_trsase/Diguanyl_cyclase"/>
</dbReference>
<dbReference type="PANTHER" id="PTHR45138">
    <property type="entry name" value="REGULATORY COMPONENTS OF SENSORY TRANSDUCTION SYSTEM"/>
    <property type="match status" value="1"/>
</dbReference>
<dbReference type="PROSITE" id="PS50112">
    <property type="entry name" value="PAS"/>
    <property type="match status" value="1"/>
</dbReference>
<evidence type="ECO:0000256" key="5">
    <source>
        <dbReference type="ARBA" id="ARBA00022989"/>
    </source>
</evidence>
<keyword evidence="12" id="KW-1185">Reference proteome</keyword>
<evidence type="ECO:0000259" key="10">
    <source>
        <dbReference type="PROSITE" id="PS50887"/>
    </source>
</evidence>
<evidence type="ECO:0000256" key="6">
    <source>
        <dbReference type="ARBA" id="ARBA00023136"/>
    </source>
</evidence>
<comment type="subcellular location">
    <subcellularLocation>
        <location evidence="1">Cell membrane</location>
        <topology evidence="1">Multi-pass membrane protein</topology>
    </subcellularLocation>
</comment>
<evidence type="ECO:0000313" key="11">
    <source>
        <dbReference type="EMBL" id="MBB3981813.1"/>
    </source>
</evidence>
<dbReference type="InterPro" id="IPR000160">
    <property type="entry name" value="GGDEF_dom"/>
</dbReference>
<dbReference type="InterPro" id="IPR050469">
    <property type="entry name" value="Diguanylate_Cyclase"/>
</dbReference>
<accession>A0A7W6GNY7</accession>
<dbReference type="SUPFAM" id="SSF55785">
    <property type="entry name" value="PYP-like sensor domain (PAS domain)"/>
    <property type="match status" value="1"/>
</dbReference>
<dbReference type="InterPro" id="IPR035965">
    <property type="entry name" value="PAS-like_dom_sf"/>
</dbReference>
<protein>
    <recommendedName>
        <fullName evidence="2">diguanylate cyclase</fullName>
        <ecNumber evidence="2">2.7.7.65</ecNumber>
    </recommendedName>
</protein>
<feature type="transmembrane region" description="Helical" evidence="8">
    <location>
        <begin position="92"/>
        <end position="113"/>
    </location>
</feature>
<dbReference type="EC" id="2.7.7.65" evidence="2"/>
<feature type="transmembrane region" description="Helical" evidence="8">
    <location>
        <begin position="252"/>
        <end position="274"/>
    </location>
</feature>
<keyword evidence="6 8" id="KW-0472">Membrane</keyword>